<dbReference type="InterPro" id="IPR013917">
    <property type="entry name" value="tRNA_wybutosine-synth"/>
</dbReference>
<feature type="compositionally biased region" description="Acidic residues" evidence="16">
    <location>
        <begin position="339"/>
        <end position="351"/>
    </location>
</feature>
<comment type="catalytic activity">
    <reaction evidence="13">
        <text>N(1)-methylguanosine(37) in tRNA(Phe) + pyruvate + S-adenosyl-L-methionine = 4-demethylwyosine(37) in tRNA(Phe) + 5'-deoxyadenosine + L-methionine + CO2 + H2O</text>
        <dbReference type="Rhea" id="RHEA:36347"/>
        <dbReference type="Rhea" id="RHEA-COMP:10164"/>
        <dbReference type="Rhea" id="RHEA-COMP:10165"/>
        <dbReference type="ChEBI" id="CHEBI:15361"/>
        <dbReference type="ChEBI" id="CHEBI:15377"/>
        <dbReference type="ChEBI" id="CHEBI:16526"/>
        <dbReference type="ChEBI" id="CHEBI:17319"/>
        <dbReference type="ChEBI" id="CHEBI:57844"/>
        <dbReference type="ChEBI" id="CHEBI:59789"/>
        <dbReference type="ChEBI" id="CHEBI:64315"/>
        <dbReference type="ChEBI" id="CHEBI:73542"/>
        <dbReference type="EC" id="4.1.3.44"/>
    </reaction>
</comment>
<gene>
    <name evidence="20" type="ORF">WICMUC_005904</name>
</gene>
<evidence type="ECO:0000256" key="12">
    <source>
        <dbReference type="ARBA" id="ARBA00023239"/>
    </source>
</evidence>
<dbReference type="SFLD" id="SFLDF00284">
    <property type="entry name" value="tRNA_wybutosine-synthesizing"/>
    <property type="match status" value="1"/>
</dbReference>
<keyword evidence="9" id="KW-0547">Nucleotide-binding</keyword>
<evidence type="ECO:0000256" key="6">
    <source>
        <dbReference type="ARBA" id="ARBA00022691"/>
    </source>
</evidence>
<evidence type="ECO:0000256" key="10">
    <source>
        <dbReference type="ARBA" id="ARBA00023004"/>
    </source>
</evidence>
<evidence type="ECO:0000256" key="9">
    <source>
        <dbReference type="ARBA" id="ARBA00022741"/>
    </source>
</evidence>
<keyword evidence="17" id="KW-1133">Transmembrane helix</keyword>
<dbReference type="SFLD" id="SFLDG01071">
    <property type="entry name" value="tRNA_wybutosine-synthesizing"/>
    <property type="match status" value="1"/>
</dbReference>
<dbReference type="EC" id="4.1.3.44" evidence="4"/>
<dbReference type="InterPro" id="IPR007197">
    <property type="entry name" value="rSAM"/>
</dbReference>
<dbReference type="SUPFAM" id="SSF52218">
    <property type="entry name" value="Flavoproteins"/>
    <property type="match status" value="1"/>
</dbReference>
<dbReference type="GO" id="GO:0046872">
    <property type="term" value="F:metal ion binding"/>
    <property type="evidence" value="ECO:0007669"/>
    <property type="project" value="UniProtKB-KW"/>
</dbReference>
<dbReference type="Gene3D" id="3.40.50.360">
    <property type="match status" value="1"/>
</dbReference>
<dbReference type="InterPro" id="IPR029039">
    <property type="entry name" value="Flavoprotein-like_sf"/>
</dbReference>
<dbReference type="PROSITE" id="PS51918">
    <property type="entry name" value="RADICAL_SAM"/>
    <property type="match status" value="1"/>
</dbReference>
<protein>
    <recommendedName>
        <fullName evidence="14">S-adenosyl-L-methionine-dependent tRNA 4-demethylwyosine synthase</fullName>
        <ecNumber evidence="4">4.1.3.44</ecNumber>
    </recommendedName>
    <alternativeName>
        <fullName evidence="15">tRNA wybutosine-synthesizing protein 1</fullName>
    </alternativeName>
</protein>
<dbReference type="Pfam" id="PF04055">
    <property type="entry name" value="Radical_SAM"/>
    <property type="match status" value="1"/>
</dbReference>
<dbReference type="InterPro" id="IPR058240">
    <property type="entry name" value="rSAM_sf"/>
</dbReference>
<comment type="cofactor">
    <cofactor evidence="1">
        <name>[4Fe-4S] cluster</name>
        <dbReference type="ChEBI" id="CHEBI:49883"/>
    </cofactor>
</comment>
<dbReference type="FunFam" id="3.20.20.70:FF:000196">
    <property type="entry name" value="S-adenosyl-L-methionine-dependent tRNA 4-demethylwyosine synthase"/>
    <property type="match status" value="1"/>
</dbReference>
<evidence type="ECO:0000256" key="4">
    <source>
        <dbReference type="ARBA" id="ARBA00012821"/>
    </source>
</evidence>
<dbReference type="PROSITE" id="PS50902">
    <property type="entry name" value="FLAVODOXIN_LIKE"/>
    <property type="match status" value="1"/>
</dbReference>
<dbReference type="Pfam" id="PF08608">
    <property type="entry name" value="Wyosine_form"/>
    <property type="match status" value="1"/>
</dbReference>
<keyword evidence="8" id="KW-0479">Metal-binding</keyword>
<keyword evidence="10" id="KW-0408">Iron</keyword>
<dbReference type="Gene3D" id="3.20.20.70">
    <property type="entry name" value="Aldolase class I"/>
    <property type="match status" value="1"/>
</dbReference>
<feature type="region of interest" description="Disordered" evidence="16">
    <location>
        <begin position="338"/>
        <end position="365"/>
    </location>
</feature>
<accession>A0A9P8P1B2</accession>
<dbReference type="GO" id="GO:0010181">
    <property type="term" value="F:FMN binding"/>
    <property type="evidence" value="ECO:0007669"/>
    <property type="project" value="InterPro"/>
</dbReference>
<evidence type="ECO:0000256" key="11">
    <source>
        <dbReference type="ARBA" id="ARBA00023014"/>
    </source>
</evidence>
<evidence type="ECO:0000259" key="19">
    <source>
        <dbReference type="PROSITE" id="PS51918"/>
    </source>
</evidence>
<feature type="domain" description="Flavodoxin-like" evidence="18">
    <location>
        <begin position="168"/>
        <end position="325"/>
    </location>
</feature>
<evidence type="ECO:0000256" key="1">
    <source>
        <dbReference type="ARBA" id="ARBA00001966"/>
    </source>
</evidence>
<evidence type="ECO:0000256" key="7">
    <source>
        <dbReference type="ARBA" id="ARBA00022694"/>
    </source>
</evidence>
<keyword evidence="21" id="KW-1185">Reference proteome</keyword>
<dbReference type="SUPFAM" id="SSF102114">
    <property type="entry name" value="Radical SAM enzymes"/>
    <property type="match status" value="1"/>
</dbReference>
<sequence length="771" mass="86781">MSNSIPSSLVLFTVLSVYYLSGGRVTIILLVSVIYILFNKSQISNSTQIPSQESSKKEKKEHGQGGCGKLCTCKDKKIPEKKTLSGLKVKKQFGLINKQQDIAIDFTQTFAKPISSTKLNEEIISKVDAIEKPKKRVPKLFKSKGITKNSKPASSMTKAETSLLDSNVVIFYSSLTGSSERAAKSIFNGLETIKTLQNKPQLINIDEIIDLDDYFLNTPQNLDNLIYCLVLPSYDVDSPIDFFLQTLQDTYQDFRVDKYPLKKLLGFTVLGLGDSESWNDKFCYQAKKTDYWLGKLGARRIFPVGEICMKTGGDPKVKEWVDLFLDALKDDEPILYEYSDSDAEDGDDDDDTKTGGNSSSDETLVDVEDMGNMMKKTSSLAETETKQMVAKNSPTYNSLTKQGYTVVGSHSGVKICRWTKSALRGRGSCYKFAFYGIKSHLCMETTPSLSCSNKCVFCWRHGTNPVGTNWRWEVDQPDVILNGALQGHYSKIKQMRGVPGVVAERFQEAFRVRHCALSLVGEPIFYPYINEFLGMLHEKEISSFLVCNAQHPDQLQSLSKVTQLYVSIDAASKTELKKIDRPLFKDYWERMMRCLDILRTTQSHQRTVFRLTLVKGFNMTEVKGYADLVEKARPALIEIKGATFCGSSSGNGNPLTMQNIPFYEECQNFVRALNDELNARGFGYGIAAEHAHSCCILVASNDFKINGEWHTHIDYAKFFELLKSGKPFDKLEYISKTPDWALWGSEGAGFNPEDTRVKRKSKKTTFATNDY</sequence>
<feature type="domain" description="Radical SAM core" evidence="19">
    <location>
        <begin position="435"/>
        <end position="687"/>
    </location>
</feature>
<dbReference type="PANTHER" id="PTHR13930:SF0">
    <property type="entry name" value="S-ADENOSYL-L-METHIONINE-DEPENDENT TRNA 4-DEMETHYLWYOSINE SYNTHASE TYW1-RELATED"/>
    <property type="match status" value="1"/>
</dbReference>
<dbReference type="AlphaFoldDB" id="A0A9P8P1B2"/>
<keyword evidence="6" id="KW-0949">S-adenosyl-L-methionine</keyword>
<keyword evidence="7" id="KW-0819">tRNA processing</keyword>
<evidence type="ECO:0000256" key="5">
    <source>
        <dbReference type="ARBA" id="ARBA00022485"/>
    </source>
</evidence>
<evidence type="ECO:0000256" key="16">
    <source>
        <dbReference type="SAM" id="MobiDB-lite"/>
    </source>
</evidence>
<keyword evidence="17" id="KW-0472">Membrane</keyword>
<reference evidence="20" key="1">
    <citation type="journal article" date="2021" name="Open Biol.">
        <title>Shared evolutionary footprints suggest mitochondrial oxidative damage underlies multiple complex I losses in fungi.</title>
        <authorList>
            <person name="Schikora-Tamarit M.A."/>
            <person name="Marcet-Houben M."/>
            <person name="Nosek J."/>
            <person name="Gabaldon T."/>
        </authorList>
    </citation>
    <scope>NUCLEOTIDE SEQUENCE</scope>
    <source>
        <strain evidence="20">CBS6341</strain>
    </source>
</reference>
<evidence type="ECO:0000259" key="18">
    <source>
        <dbReference type="PROSITE" id="PS50902"/>
    </source>
</evidence>
<proteinExistence type="inferred from homology"/>
<evidence type="ECO:0000256" key="13">
    <source>
        <dbReference type="ARBA" id="ARBA00049466"/>
    </source>
</evidence>
<reference evidence="20" key="2">
    <citation type="submission" date="2021-01" db="EMBL/GenBank/DDBJ databases">
        <authorList>
            <person name="Schikora-Tamarit M.A."/>
        </authorList>
    </citation>
    <scope>NUCLEOTIDE SEQUENCE</scope>
    <source>
        <strain evidence="20">CBS6341</strain>
    </source>
</reference>
<feature type="transmembrane region" description="Helical" evidence="17">
    <location>
        <begin position="9"/>
        <end position="38"/>
    </location>
</feature>
<dbReference type="SFLD" id="SFLDS00029">
    <property type="entry name" value="Radical_SAM"/>
    <property type="match status" value="1"/>
</dbReference>
<dbReference type="PANTHER" id="PTHR13930">
    <property type="entry name" value="S-ADENOSYL-L-METHIONINE-DEPENDENT TRNA 4-DEMETHYLWYOSINE SYNTHASE"/>
    <property type="match status" value="1"/>
</dbReference>
<comment type="pathway">
    <text evidence="2">tRNA modification; wybutosine-tRNA(Phe) biosynthesis.</text>
</comment>
<evidence type="ECO:0000256" key="2">
    <source>
        <dbReference type="ARBA" id="ARBA00004797"/>
    </source>
</evidence>
<dbReference type="InterPro" id="IPR034556">
    <property type="entry name" value="tRNA_wybutosine-synthase"/>
</dbReference>
<dbReference type="GO" id="GO:0031591">
    <property type="term" value="P:wybutosine biosynthetic process"/>
    <property type="evidence" value="ECO:0007669"/>
    <property type="project" value="TreeGrafter"/>
</dbReference>
<dbReference type="InterPro" id="IPR008254">
    <property type="entry name" value="Flavodoxin/NO_synth"/>
</dbReference>
<comment type="similarity">
    <text evidence="3">Belongs to the TYW1 family.</text>
</comment>
<evidence type="ECO:0000256" key="17">
    <source>
        <dbReference type="SAM" id="Phobius"/>
    </source>
</evidence>
<evidence type="ECO:0000313" key="20">
    <source>
        <dbReference type="EMBL" id="KAH3663465.1"/>
    </source>
</evidence>
<keyword evidence="12" id="KW-0456">Lyase</keyword>
<name>A0A9P8P1B2_9ASCO</name>
<dbReference type="GO" id="GO:0102521">
    <property type="term" value="F:tRNA-4-demethylwyosine synthase activity"/>
    <property type="evidence" value="ECO:0007669"/>
    <property type="project" value="UniProtKB-EC"/>
</dbReference>
<dbReference type="Pfam" id="PF00258">
    <property type="entry name" value="Flavodoxin_1"/>
    <property type="match status" value="1"/>
</dbReference>
<dbReference type="EMBL" id="JAEUBF010001534">
    <property type="protein sequence ID" value="KAH3663465.1"/>
    <property type="molecule type" value="Genomic_DNA"/>
</dbReference>
<keyword evidence="17" id="KW-0812">Transmembrane</keyword>
<organism evidence="20 21">
    <name type="scientific">Wickerhamomyces mucosus</name>
    <dbReference type="NCBI Taxonomy" id="1378264"/>
    <lineage>
        <taxon>Eukaryota</taxon>
        <taxon>Fungi</taxon>
        <taxon>Dikarya</taxon>
        <taxon>Ascomycota</taxon>
        <taxon>Saccharomycotina</taxon>
        <taxon>Saccharomycetes</taxon>
        <taxon>Phaffomycetales</taxon>
        <taxon>Wickerhamomycetaceae</taxon>
        <taxon>Wickerhamomyces</taxon>
    </lineage>
</organism>
<dbReference type="OrthoDB" id="271553at2759"/>
<evidence type="ECO:0000313" key="21">
    <source>
        <dbReference type="Proteomes" id="UP000769528"/>
    </source>
</evidence>
<dbReference type="InterPro" id="IPR013785">
    <property type="entry name" value="Aldolase_TIM"/>
</dbReference>
<keyword evidence="11" id="KW-0411">Iron-sulfur</keyword>
<evidence type="ECO:0000256" key="3">
    <source>
        <dbReference type="ARBA" id="ARBA00010115"/>
    </source>
</evidence>
<dbReference type="GO" id="GO:0051539">
    <property type="term" value="F:4 iron, 4 sulfur cluster binding"/>
    <property type="evidence" value="ECO:0007669"/>
    <property type="project" value="UniProtKB-KW"/>
</dbReference>
<dbReference type="Proteomes" id="UP000769528">
    <property type="component" value="Unassembled WGS sequence"/>
</dbReference>
<comment type="caution">
    <text evidence="20">The sequence shown here is derived from an EMBL/GenBank/DDBJ whole genome shotgun (WGS) entry which is preliminary data.</text>
</comment>
<evidence type="ECO:0000256" key="14">
    <source>
        <dbReference type="ARBA" id="ARBA00071388"/>
    </source>
</evidence>
<evidence type="ECO:0000256" key="15">
    <source>
        <dbReference type="ARBA" id="ARBA00077859"/>
    </source>
</evidence>
<evidence type="ECO:0000256" key="8">
    <source>
        <dbReference type="ARBA" id="ARBA00022723"/>
    </source>
</evidence>
<keyword evidence="5" id="KW-0004">4Fe-4S</keyword>